<reference evidence="2 3" key="1">
    <citation type="submission" date="2023-08" db="EMBL/GenBank/DDBJ databases">
        <authorList>
            <person name="Joshi A."/>
            <person name="Thite S."/>
        </authorList>
    </citation>
    <scope>NUCLEOTIDE SEQUENCE [LARGE SCALE GENOMIC DNA]</scope>
    <source>
        <strain evidence="2 3">1E1</strain>
    </source>
</reference>
<sequence>MSGLLLALVLIGVAIVAALAFYAGKLLLMVRVQQQQQEQAREKKNQYLIDSIVLISRAMQSEQCELSEGALRVWVLLDHLELADKPDPVASYPGIHQMYEVVKDMPTHKARQQHDKKHIRQLDRIREKAEQDLKDFILADVESLLQQYRSQATQSTVS</sequence>
<dbReference type="Proteomes" id="UP001236258">
    <property type="component" value="Unassembled WGS sequence"/>
</dbReference>
<dbReference type="InterPro" id="IPR019617">
    <property type="entry name" value="DUF2489"/>
</dbReference>
<name>A0ABT9GSU5_9GAMM</name>
<dbReference type="EMBL" id="JAUZVY010000006">
    <property type="protein sequence ID" value="MDP4530046.1"/>
    <property type="molecule type" value="Genomic_DNA"/>
</dbReference>
<proteinExistence type="predicted"/>
<evidence type="ECO:0000313" key="2">
    <source>
        <dbReference type="EMBL" id="MDP4530046.1"/>
    </source>
</evidence>
<comment type="caution">
    <text evidence="2">The sequence shown here is derived from an EMBL/GenBank/DDBJ whole genome shotgun (WGS) entry which is preliminary data.</text>
</comment>
<protein>
    <submittedName>
        <fullName evidence="2">DUF2489 domain-containing protein</fullName>
    </submittedName>
</protein>
<evidence type="ECO:0000313" key="3">
    <source>
        <dbReference type="Proteomes" id="UP001236258"/>
    </source>
</evidence>
<organism evidence="2 3">
    <name type="scientific">Alkalimonas delamerensis</name>
    <dbReference type="NCBI Taxonomy" id="265981"/>
    <lineage>
        <taxon>Bacteria</taxon>
        <taxon>Pseudomonadati</taxon>
        <taxon>Pseudomonadota</taxon>
        <taxon>Gammaproteobacteria</taxon>
        <taxon>Alkalimonas</taxon>
    </lineage>
</organism>
<evidence type="ECO:0000259" key="1">
    <source>
        <dbReference type="Pfam" id="PF10675"/>
    </source>
</evidence>
<dbReference type="Pfam" id="PF10675">
    <property type="entry name" value="DUF2489"/>
    <property type="match status" value="1"/>
</dbReference>
<keyword evidence="3" id="KW-1185">Reference proteome</keyword>
<gene>
    <name evidence="2" type="ORF">Q3O59_13535</name>
</gene>
<accession>A0ABT9GSU5</accession>
<dbReference type="RefSeq" id="WP_305946092.1">
    <property type="nucleotide sequence ID" value="NZ_JAUZVY010000006.1"/>
</dbReference>
<feature type="domain" description="DUF2489" evidence="1">
    <location>
        <begin position="16"/>
        <end position="144"/>
    </location>
</feature>